<reference evidence="1" key="1">
    <citation type="submission" date="2017-07" db="EMBL/GenBank/DDBJ databases">
        <title>Taro Niue Genome Assembly and Annotation.</title>
        <authorList>
            <person name="Atibalentja N."/>
            <person name="Keating K."/>
            <person name="Fields C.J."/>
        </authorList>
    </citation>
    <scope>NUCLEOTIDE SEQUENCE</scope>
    <source>
        <strain evidence="1">Niue_2</strain>
        <tissue evidence="1">Leaf</tissue>
    </source>
</reference>
<feature type="non-terminal residue" evidence="1">
    <location>
        <position position="1"/>
    </location>
</feature>
<proteinExistence type="predicted"/>
<accession>A0A843V107</accession>
<name>A0A843V107_COLES</name>
<evidence type="ECO:0000313" key="1">
    <source>
        <dbReference type="EMBL" id="MQL89701.1"/>
    </source>
</evidence>
<sequence length="239" mass="26482">GQLDLSSVAARLRGRLVLFVQVKESRKAPVPLLVLVSTIVESSLRHQESNTLTCGASGWMRRGDEEDMAIMLRGITCKEVLESFMRSGRAAQDVQALKGINLQKLAAWTTKEIPKAEDDAKLEKVMKGFVICLAGELLFPSMDNVLEEEQLSAVCGIWEGERLVPAVLAFLYSELTTESLGKPPYGTMLLFTCWIDLHFKFDVNNEAKSSSWIFIKSLLRHMDGLVGLEGRIANGVPQL</sequence>
<dbReference type="Proteomes" id="UP000652761">
    <property type="component" value="Unassembled WGS sequence"/>
</dbReference>
<gene>
    <name evidence="1" type="ORF">Taro_022285</name>
</gene>
<dbReference type="EMBL" id="NMUH01001170">
    <property type="protein sequence ID" value="MQL89701.1"/>
    <property type="molecule type" value="Genomic_DNA"/>
</dbReference>
<dbReference type="AlphaFoldDB" id="A0A843V107"/>
<protein>
    <submittedName>
        <fullName evidence="1">Uncharacterized protein</fullName>
    </submittedName>
</protein>
<evidence type="ECO:0000313" key="2">
    <source>
        <dbReference type="Proteomes" id="UP000652761"/>
    </source>
</evidence>
<keyword evidence="2" id="KW-1185">Reference proteome</keyword>
<comment type="caution">
    <text evidence="1">The sequence shown here is derived from an EMBL/GenBank/DDBJ whole genome shotgun (WGS) entry which is preliminary data.</text>
</comment>
<organism evidence="1 2">
    <name type="scientific">Colocasia esculenta</name>
    <name type="common">Wild taro</name>
    <name type="synonym">Arum esculentum</name>
    <dbReference type="NCBI Taxonomy" id="4460"/>
    <lineage>
        <taxon>Eukaryota</taxon>
        <taxon>Viridiplantae</taxon>
        <taxon>Streptophyta</taxon>
        <taxon>Embryophyta</taxon>
        <taxon>Tracheophyta</taxon>
        <taxon>Spermatophyta</taxon>
        <taxon>Magnoliopsida</taxon>
        <taxon>Liliopsida</taxon>
        <taxon>Araceae</taxon>
        <taxon>Aroideae</taxon>
        <taxon>Colocasieae</taxon>
        <taxon>Colocasia</taxon>
    </lineage>
</organism>